<dbReference type="RefSeq" id="WP_230840075.1">
    <property type="nucleotide sequence ID" value="NZ_CP063845.1"/>
</dbReference>
<sequence length="783" mass="86579">MNTSGWQAGAGCSEWTPTLQASWDEASNGSRPEKIAILATSEYEGIYKNGGVGTYYKTLSEQLAAQGWHVVLLLCGVSQTFGGGSTLPAVRRIYSTREAEQVLVLQPVHEALLAAFKPDVVREESFRCLLFVQAIAHCFADAPIFVEFPEMMALGFDTIQAKRARLLPKTCTVAVTLHGGHEWVCEANERFDDQNLDYFWQVSACQQYTFENADLPYFPSYYLRDRVASYGWRTERGIHLPYCAPIVHLSGPPVSAGKPMGVGRRPLVFFGRLEERKGLCTFIEALKMLDEQIRQQLHVLFVGKSVFLNSPELANRTSDEYIEEQLAGVVSFSIHSDFFSNQAIRFIHALEHPLIVLASHQENFPNTALEMGQLPVQLIVSDTGGFRETLGLLGRSQGVHWFSPKDSRSLARAAKLALAETAPVQDIPGAARLQQLNESLTQQKLQHIAQVSARPATPLQAHDATLSALVLCREGSSELLACLRSLEIQTQKLQAVAVLLAGPVDKDLQAQLDTLPRDKYTFLHSPVMTATGTQCRDWFTRTGSTHLLVIAASDQLLPGALEVLLSAAVSAQAVFSPALACAGAGRAVNVIPVSLNGLLRAVELAYPCGLYERRLVESLAPLVAEGPAAGLEWLAGAVAGGAPIAHYPYPLYTCGRAPTAQPGAVLSVREQFFLRTCLARLPVQKWSPREFFLLLTAWQQLVTSQKSAAEQLQSNYRELERAWKYVHSLQEFYADLKQQALAEREGLQTEIAAMESSKFWKLRGQWLRLKKLLKPTWQTPPRR</sequence>
<protein>
    <submittedName>
        <fullName evidence="3">Glycosyltransferase family 4 protein</fullName>
    </submittedName>
</protein>
<gene>
    <name evidence="3" type="ORF">ISF26_14770</name>
</gene>
<dbReference type="Pfam" id="PF00534">
    <property type="entry name" value="Glycos_transf_1"/>
    <property type="match status" value="1"/>
</dbReference>
<evidence type="ECO:0000313" key="3">
    <source>
        <dbReference type="EMBL" id="UFP93070.1"/>
    </source>
</evidence>
<evidence type="ECO:0000259" key="2">
    <source>
        <dbReference type="Pfam" id="PF00534"/>
    </source>
</evidence>
<proteinExistence type="predicted"/>
<dbReference type="PANTHER" id="PTHR12526">
    <property type="entry name" value="GLYCOSYLTRANSFERASE"/>
    <property type="match status" value="1"/>
</dbReference>
<keyword evidence="1" id="KW-0175">Coiled coil</keyword>
<dbReference type="CDD" id="cd03801">
    <property type="entry name" value="GT4_PimA-like"/>
    <property type="match status" value="1"/>
</dbReference>
<accession>A0ABY3PHD5</accession>
<evidence type="ECO:0000313" key="4">
    <source>
        <dbReference type="Proteomes" id="UP001054846"/>
    </source>
</evidence>
<reference evidence="3 4" key="1">
    <citation type="journal article" date="2021" name="Genome Biol. Evol.">
        <title>Complete Genome Sequencing of a Novel Gloeobacter Species from a Waterfall Cave in Mexico.</title>
        <authorList>
            <person name="Saw J.H."/>
            <person name="Cardona T."/>
            <person name="Montejano G."/>
        </authorList>
    </citation>
    <scope>NUCLEOTIDE SEQUENCE [LARGE SCALE GENOMIC DNA]</scope>
    <source>
        <strain evidence="3">MG652769</strain>
    </source>
</reference>
<dbReference type="Proteomes" id="UP001054846">
    <property type="component" value="Chromosome"/>
</dbReference>
<dbReference type="InterPro" id="IPR001296">
    <property type="entry name" value="Glyco_trans_1"/>
</dbReference>
<keyword evidence="4" id="KW-1185">Reference proteome</keyword>
<evidence type="ECO:0000256" key="1">
    <source>
        <dbReference type="SAM" id="Coils"/>
    </source>
</evidence>
<dbReference type="Gene3D" id="3.40.50.2000">
    <property type="entry name" value="Glycogen Phosphorylase B"/>
    <property type="match status" value="2"/>
</dbReference>
<dbReference type="PANTHER" id="PTHR12526:SF638">
    <property type="entry name" value="SPORE COAT PROTEIN SA"/>
    <property type="match status" value="1"/>
</dbReference>
<feature type="coiled-coil region" evidence="1">
    <location>
        <begin position="702"/>
        <end position="757"/>
    </location>
</feature>
<organism evidence="3 4">
    <name type="scientific">Gloeobacter morelensis MG652769</name>
    <dbReference type="NCBI Taxonomy" id="2781736"/>
    <lineage>
        <taxon>Bacteria</taxon>
        <taxon>Bacillati</taxon>
        <taxon>Cyanobacteriota</taxon>
        <taxon>Cyanophyceae</taxon>
        <taxon>Gloeobacterales</taxon>
        <taxon>Gloeobacteraceae</taxon>
        <taxon>Gloeobacter</taxon>
        <taxon>Gloeobacter morelensis</taxon>
    </lineage>
</organism>
<dbReference type="SUPFAM" id="SSF53756">
    <property type="entry name" value="UDP-Glycosyltransferase/glycogen phosphorylase"/>
    <property type="match status" value="1"/>
</dbReference>
<feature type="domain" description="Glycosyl transferase family 1" evidence="2">
    <location>
        <begin position="267"/>
        <end position="420"/>
    </location>
</feature>
<dbReference type="EMBL" id="CP063845">
    <property type="protein sequence ID" value="UFP93070.1"/>
    <property type="molecule type" value="Genomic_DNA"/>
</dbReference>
<name>A0ABY3PHD5_9CYAN</name>